<evidence type="ECO:0000256" key="1">
    <source>
        <dbReference type="SAM" id="MobiDB-lite"/>
    </source>
</evidence>
<feature type="compositionally biased region" description="Pro residues" evidence="1">
    <location>
        <begin position="121"/>
        <end position="130"/>
    </location>
</feature>
<evidence type="ECO:0000313" key="3">
    <source>
        <dbReference type="Proteomes" id="UP001247754"/>
    </source>
</evidence>
<reference evidence="2 3" key="1">
    <citation type="submission" date="2023-09" db="EMBL/GenBank/DDBJ databases">
        <title>Xinfangfangia sedmenti sp. nov., isolated the sedment.</title>
        <authorList>
            <person name="Xu L."/>
        </authorList>
    </citation>
    <scope>NUCLEOTIDE SEQUENCE [LARGE SCALE GENOMIC DNA]</scope>
    <source>
        <strain evidence="2 3">LG-4</strain>
    </source>
</reference>
<dbReference type="EMBL" id="JAVKPH010000046">
    <property type="protein sequence ID" value="MDR5655103.1"/>
    <property type="molecule type" value="Genomic_DNA"/>
</dbReference>
<dbReference type="Pfam" id="PF21983">
    <property type="entry name" value="NikA-like"/>
    <property type="match status" value="1"/>
</dbReference>
<name>A0ABU1FEV9_9RHOB</name>
<keyword evidence="3" id="KW-1185">Reference proteome</keyword>
<dbReference type="RefSeq" id="WP_310459213.1">
    <property type="nucleotide sequence ID" value="NZ_JAVKPH010000046.1"/>
</dbReference>
<sequence>MAGSDKRQRDAQIKFRCTWEEFATVAGKADKAGMSLAAFARTATVGAAGPRSLRRVPADAYALRQVLGHLGKVGSNLNQIARYLHTGGDPQTVLPDIREALAAQARLRGLIYEALGKTPDNAPPVNPQPPAASSKFIPPRKK</sequence>
<feature type="region of interest" description="Disordered" evidence="1">
    <location>
        <begin position="117"/>
        <end position="142"/>
    </location>
</feature>
<dbReference type="Proteomes" id="UP001247754">
    <property type="component" value="Unassembled WGS sequence"/>
</dbReference>
<gene>
    <name evidence="2" type="primary">mobC</name>
    <name evidence="2" type="ORF">RGD00_21055</name>
</gene>
<evidence type="ECO:0000313" key="2">
    <source>
        <dbReference type="EMBL" id="MDR5655103.1"/>
    </source>
</evidence>
<accession>A0ABU1FEV9</accession>
<comment type="caution">
    <text evidence="2">The sequence shown here is derived from an EMBL/GenBank/DDBJ whole genome shotgun (WGS) entry which is preliminary data.</text>
</comment>
<dbReference type="InterPro" id="IPR053842">
    <property type="entry name" value="NikA-like"/>
</dbReference>
<protein>
    <submittedName>
        <fullName evidence="2">Plasmid mobilization relaxosome protein MobC</fullName>
    </submittedName>
</protein>
<proteinExistence type="predicted"/>
<organism evidence="2 3">
    <name type="scientific">Ruixingdingia sedimenti</name>
    <dbReference type="NCBI Taxonomy" id="3073604"/>
    <lineage>
        <taxon>Bacteria</taxon>
        <taxon>Pseudomonadati</taxon>
        <taxon>Pseudomonadota</taxon>
        <taxon>Alphaproteobacteria</taxon>
        <taxon>Rhodobacterales</taxon>
        <taxon>Paracoccaceae</taxon>
        <taxon>Ruixingdingia</taxon>
    </lineage>
</organism>